<name>A0ABV8H5K0_9FLAO</name>
<sequence length="458" mass="51438">MKNISIYVALFLFSINAIANVSLPSIFSDNMVLQRNSDVVIWGWGSPGEEIKLVASWNSKDTLTTTTDRHAKWKLTLKTTNTKKPVSLDFFGYNHIHLKNVLLGEVWLASGQSNMEWSASAGMIGDKKAIKNATNKNIRFFRVPKKTATTPQLDISASWQVNSPETMQYFSAIAYFFAEKLTTELDVPVGIIGSYWGGTAAEVWIPSEAFDKDATLTASATKLPQEKWGPNEPAYNYNAMIAPLIPFKIAGVLWYQGESNTPNAGSYKNTFSTLIQSWRSKWDDNFPFYYAQIAPYNYGDDNDDGVMIRNTQREVLELPNTGMVATGDVGNLEDIHPRNKKPVGERFANIALKEKYHQFSGEIYGPLVESVHAEKNKIIISFSNSERLYLKNADKQFEVAGENKEFKAVKAKIKNNKVILRSPFKNPAYVRFAWKNAIVPNLYNSADLPASSFETTID</sequence>
<dbReference type="InterPro" id="IPR036514">
    <property type="entry name" value="SGNH_hydro_sf"/>
</dbReference>
<feature type="chain" id="PRO_5045416689" evidence="2">
    <location>
        <begin position="20"/>
        <end position="458"/>
    </location>
</feature>
<feature type="domain" description="Sialate O-acetylesterase" evidence="3">
    <location>
        <begin position="105"/>
        <end position="351"/>
    </location>
</feature>
<reference evidence="5" key="1">
    <citation type="journal article" date="2019" name="Int. J. Syst. Evol. Microbiol.">
        <title>The Global Catalogue of Microorganisms (GCM) 10K type strain sequencing project: providing services to taxonomists for standard genome sequencing and annotation.</title>
        <authorList>
            <consortium name="The Broad Institute Genomics Platform"/>
            <consortium name="The Broad Institute Genome Sequencing Center for Infectious Disease"/>
            <person name="Wu L."/>
            <person name="Ma J."/>
        </authorList>
    </citation>
    <scope>NUCLEOTIDE SEQUENCE [LARGE SCALE GENOMIC DNA]</scope>
    <source>
        <strain evidence="5">CECT 9128</strain>
    </source>
</reference>
<dbReference type="RefSeq" id="WP_290234222.1">
    <property type="nucleotide sequence ID" value="NZ_JAUFPZ010000002.1"/>
</dbReference>
<dbReference type="InterPro" id="IPR039329">
    <property type="entry name" value="SIAE"/>
</dbReference>
<dbReference type="Gene3D" id="3.40.50.1110">
    <property type="entry name" value="SGNH hydrolase"/>
    <property type="match status" value="1"/>
</dbReference>
<dbReference type="PANTHER" id="PTHR22901:SF0">
    <property type="entry name" value="SIALATE O-ACETYLESTERASE"/>
    <property type="match status" value="1"/>
</dbReference>
<dbReference type="SUPFAM" id="SSF52266">
    <property type="entry name" value="SGNH hydrolase"/>
    <property type="match status" value="1"/>
</dbReference>
<proteinExistence type="predicted"/>
<organism evidence="4 5">
    <name type="scientific">Zunongwangia endophytica</name>
    <dbReference type="NCBI Taxonomy" id="1808945"/>
    <lineage>
        <taxon>Bacteria</taxon>
        <taxon>Pseudomonadati</taxon>
        <taxon>Bacteroidota</taxon>
        <taxon>Flavobacteriia</taxon>
        <taxon>Flavobacteriales</taxon>
        <taxon>Flavobacteriaceae</taxon>
        <taxon>Zunongwangia</taxon>
    </lineage>
</organism>
<dbReference type="PANTHER" id="PTHR22901">
    <property type="entry name" value="SIALATE O-ACETYLESTERASE"/>
    <property type="match status" value="1"/>
</dbReference>
<protein>
    <submittedName>
        <fullName evidence="4">Sialate O-acetylesterase</fullName>
    </submittedName>
</protein>
<dbReference type="EMBL" id="JBHSAS010000006">
    <property type="protein sequence ID" value="MFC4027409.1"/>
    <property type="molecule type" value="Genomic_DNA"/>
</dbReference>
<dbReference type="InterPro" id="IPR005181">
    <property type="entry name" value="SASA"/>
</dbReference>
<feature type="signal peptide" evidence="2">
    <location>
        <begin position="1"/>
        <end position="19"/>
    </location>
</feature>
<evidence type="ECO:0000313" key="5">
    <source>
        <dbReference type="Proteomes" id="UP001595793"/>
    </source>
</evidence>
<evidence type="ECO:0000256" key="2">
    <source>
        <dbReference type="SAM" id="SignalP"/>
    </source>
</evidence>
<evidence type="ECO:0000313" key="4">
    <source>
        <dbReference type="EMBL" id="MFC4027409.1"/>
    </source>
</evidence>
<evidence type="ECO:0000259" key="3">
    <source>
        <dbReference type="Pfam" id="PF03629"/>
    </source>
</evidence>
<evidence type="ECO:0000256" key="1">
    <source>
        <dbReference type="ARBA" id="ARBA00022801"/>
    </source>
</evidence>
<keyword evidence="1" id="KW-0378">Hydrolase</keyword>
<keyword evidence="5" id="KW-1185">Reference proteome</keyword>
<keyword evidence="2" id="KW-0732">Signal</keyword>
<gene>
    <name evidence="4" type="ORF">ACFOS1_08335</name>
</gene>
<dbReference type="Pfam" id="PF03629">
    <property type="entry name" value="SASA"/>
    <property type="match status" value="1"/>
</dbReference>
<dbReference type="Proteomes" id="UP001595793">
    <property type="component" value="Unassembled WGS sequence"/>
</dbReference>
<accession>A0ABV8H5K0</accession>
<comment type="caution">
    <text evidence="4">The sequence shown here is derived from an EMBL/GenBank/DDBJ whole genome shotgun (WGS) entry which is preliminary data.</text>
</comment>